<reference evidence="3 4" key="1">
    <citation type="submission" date="2018-09" db="EMBL/GenBank/DDBJ databases">
        <title>Isolation, diversity and antifungal activity of actinobacteria from wheat.</title>
        <authorList>
            <person name="Han C."/>
        </authorList>
    </citation>
    <scope>NUCLEOTIDE SEQUENCE [LARGE SCALE GENOMIC DNA]</scope>
    <source>
        <strain evidence="3 4">NEAU-YY265</strain>
    </source>
</reference>
<keyword evidence="2" id="KW-0472">Membrane</keyword>
<feature type="region of interest" description="Disordered" evidence="1">
    <location>
        <begin position="1"/>
        <end position="20"/>
    </location>
</feature>
<evidence type="ECO:0000313" key="4">
    <source>
        <dbReference type="Proteomes" id="UP000284057"/>
    </source>
</evidence>
<comment type="caution">
    <text evidence="3">The sequence shown here is derived from an EMBL/GenBank/DDBJ whole genome shotgun (WGS) entry which is preliminary data.</text>
</comment>
<gene>
    <name evidence="3" type="ORF">DY240_25580</name>
</gene>
<feature type="transmembrane region" description="Helical" evidence="2">
    <location>
        <begin position="163"/>
        <end position="186"/>
    </location>
</feature>
<protein>
    <submittedName>
        <fullName evidence="3">Uncharacterized protein</fullName>
    </submittedName>
</protein>
<keyword evidence="2" id="KW-0812">Transmembrane</keyword>
<feature type="transmembrane region" description="Helical" evidence="2">
    <location>
        <begin position="55"/>
        <end position="73"/>
    </location>
</feature>
<feature type="transmembrane region" description="Helical" evidence="2">
    <location>
        <begin position="198"/>
        <end position="217"/>
    </location>
</feature>
<sequence>MPDPSADQQPVAPAEDAAPVREPAPVPVRAQILSTEHWSLLATRNLAWSESFSRASWFLTVVSATVVALALVADSTDFGPGFGLFALVLMPLLVVIGLATVIRLVQLNSEDVELVAGMNRLRRGYLDLAPELEPYFVTGHREDVAGLMQTYGVRRSRIPAGQYLSSIALLVSVIVAVLMGALAGLIGDALGAGTEAAVGVGVAAGVVALAVLVRLVVRQVNRTWDRR</sequence>
<evidence type="ECO:0000256" key="1">
    <source>
        <dbReference type="SAM" id="MobiDB-lite"/>
    </source>
</evidence>
<dbReference type="Proteomes" id="UP000284057">
    <property type="component" value="Unassembled WGS sequence"/>
</dbReference>
<dbReference type="OrthoDB" id="165132at2"/>
<proteinExistence type="predicted"/>
<dbReference type="AlphaFoldDB" id="A0A418KIU1"/>
<feature type="transmembrane region" description="Helical" evidence="2">
    <location>
        <begin position="85"/>
        <end position="105"/>
    </location>
</feature>
<evidence type="ECO:0000256" key="2">
    <source>
        <dbReference type="SAM" id="Phobius"/>
    </source>
</evidence>
<organism evidence="3 4">
    <name type="scientific">Jiangella rhizosphaerae</name>
    <dbReference type="NCBI Taxonomy" id="2293569"/>
    <lineage>
        <taxon>Bacteria</taxon>
        <taxon>Bacillati</taxon>
        <taxon>Actinomycetota</taxon>
        <taxon>Actinomycetes</taxon>
        <taxon>Jiangellales</taxon>
        <taxon>Jiangellaceae</taxon>
        <taxon>Jiangella</taxon>
    </lineage>
</organism>
<keyword evidence="4" id="KW-1185">Reference proteome</keyword>
<keyword evidence="2" id="KW-1133">Transmembrane helix</keyword>
<evidence type="ECO:0000313" key="3">
    <source>
        <dbReference type="EMBL" id="RIQ13671.1"/>
    </source>
</evidence>
<accession>A0A418KIU1</accession>
<dbReference type="EMBL" id="QUAL01000371">
    <property type="protein sequence ID" value="RIQ13671.1"/>
    <property type="molecule type" value="Genomic_DNA"/>
</dbReference>
<name>A0A418KIU1_9ACTN</name>
<dbReference type="RefSeq" id="WP_119662517.1">
    <property type="nucleotide sequence ID" value="NZ_QUAL01000371.1"/>
</dbReference>